<dbReference type="RefSeq" id="WP_103907800.1">
    <property type="nucleotide sequence ID" value="NZ_CP049246.1"/>
</dbReference>
<protein>
    <submittedName>
        <fullName evidence="2">Predicted outer membrane protein</fullName>
    </submittedName>
</protein>
<dbReference type="PANTHER" id="PTHR38593:SF1">
    <property type="entry name" value="BLR2558 PROTEIN"/>
    <property type="match status" value="1"/>
</dbReference>
<accession>A0A1H6CJC6</accession>
<evidence type="ECO:0000259" key="1">
    <source>
        <dbReference type="Pfam" id="PF13628"/>
    </source>
</evidence>
<proteinExistence type="predicted"/>
<reference evidence="3" key="1">
    <citation type="submission" date="2016-10" db="EMBL/GenBank/DDBJ databases">
        <authorList>
            <person name="Varghese N."/>
            <person name="Submissions S."/>
        </authorList>
    </citation>
    <scope>NUCLEOTIDE SEQUENCE [LARGE SCALE GENOMIC DNA]</scope>
    <source>
        <strain evidence="3">DSM 22361</strain>
    </source>
</reference>
<dbReference type="Proteomes" id="UP000236731">
    <property type="component" value="Unassembled WGS sequence"/>
</dbReference>
<dbReference type="EMBL" id="FNUT01000016">
    <property type="protein sequence ID" value="SEG72873.1"/>
    <property type="molecule type" value="Genomic_DNA"/>
</dbReference>
<evidence type="ECO:0000313" key="3">
    <source>
        <dbReference type="Proteomes" id="UP000236731"/>
    </source>
</evidence>
<dbReference type="OrthoDB" id="883203at2"/>
<evidence type="ECO:0000313" key="2">
    <source>
        <dbReference type="EMBL" id="SEG72873.1"/>
    </source>
</evidence>
<dbReference type="InterPro" id="IPR025419">
    <property type="entry name" value="DUF4142"/>
</dbReference>
<feature type="domain" description="DUF4142" evidence="1">
    <location>
        <begin position="26"/>
        <end position="162"/>
    </location>
</feature>
<sequence>MKTILRLMAIILGVMTILAFKPQDSVQQFIDSVIKENMRSIALAKQALATSSSEAVKTYAQASMDHSEMLLTELEAFTKTKNYGFSRTVKPADQDKVLVLDSLKKDSFDQAYRNAVVDANRDLIALLEAGKMDEKIQDAELKTWIDGKLPGLKEQLSRGEALTISTEAAIKDRPQMPKLPLKKQN</sequence>
<gene>
    <name evidence="2" type="ORF">SAMN05421877_11614</name>
</gene>
<organism evidence="2 3">
    <name type="scientific">Sphingobacterium lactis</name>
    <dbReference type="NCBI Taxonomy" id="797291"/>
    <lineage>
        <taxon>Bacteria</taxon>
        <taxon>Pseudomonadati</taxon>
        <taxon>Bacteroidota</taxon>
        <taxon>Sphingobacteriia</taxon>
        <taxon>Sphingobacteriales</taxon>
        <taxon>Sphingobacteriaceae</taxon>
        <taxon>Sphingobacterium</taxon>
    </lineage>
</organism>
<dbReference type="PANTHER" id="PTHR38593">
    <property type="entry name" value="BLR2558 PROTEIN"/>
    <property type="match status" value="1"/>
</dbReference>
<name>A0A1H6CJC6_9SPHI</name>
<dbReference type="Pfam" id="PF13628">
    <property type="entry name" value="DUF4142"/>
    <property type="match status" value="1"/>
</dbReference>
<dbReference type="AlphaFoldDB" id="A0A1H6CJC6"/>
<keyword evidence="3" id="KW-1185">Reference proteome</keyword>